<protein>
    <submittedName>
        <fullName evidence="3">Uncharacterized protein</fullName>
    </submittedName>
</protein>
<dbReference type="AlphaFoldDB" id="A0A3L6QYZ9"/>
<feature type="transmembrane region" description="Helical" evidence="2">
    <location>
        <begin position="29"/>
        <end position="53"/>
    </location>
</feature>
<dbReference type="EMBL" id="PQIB02000010">
    <property type="protein sequence ID" value="RLM92244.1"/>
    <property type="molecule type" value="Genomic_DNA"/>
</dbReference>
<keyword evidence="2" id="KW-0472">Membrane</keyword>
<evidence type="ECO:0000313" key="3">
    <source>
        <dbReference type="EMBL" id="RLM92244.1"/>
    </source>
</evidence>
<comment type="caution">
    <text evidence="3">The sequence shown here is derived from an EMBL/GenBank/DDBJ whole genome shotgun (WGS) entry which is preliminary data.</text>
</comment>
<sequence>MDETEYHQLPAAAADSAGRAPEKKEDSCLAIITAALPWLVVLCGIAANVYLFMVGMDTAPDPRLYVRLVAVEGLGAADPCAPPLFELAVDVDRMTRGGLSPRAPPCRRRGRDAAGVVPRRDPGLGRRAAVHHRRQAGWDGARRGWRPWWPGRKDPWCGRKCET</sequence>
<keyword evidence="2" id="KW-1133">Transmembrane helix</keyword>
<organism evidence="3 4">
    <name type="scientific">Panicum miliaceum</name>
    <name type="common">Proso millet</name>
    <name type="synonym">Broomcorn millet</name>
    <dbReference type="NCBI Taxonomy" id="4540"/>
    <lineage>
        <taxon>Eukaryota</taxon>
        <taxon>Viridiplantae</taxon>
        <taxon>Streptophyta</taxon>
        <taxon>Embryophyta</taxon>
        <taxon>Tracheophyta</taxon>
        <taxon>Spermatophyta</taxon>
        <taxon>Magnoliopsida</taxon>
        <taxon>Liliopsida</taxon>
        <taxon>Poales</taxon>
        <taxon>Poaceae</taxon>
        <taxon>PACMAD clade</taxon>
        <taxon>Panicoideae</taxon>
        <taxon>Panicodae</taxon>
        <taxon>Paniceae</taxon>
        <taxon>Panicinae</taxon>
        <taxon>Panicum</taxon>
        <taxon>Panicum sect. Panicum</taxon>
    </lineage>
</organism>
<reference evidence="4" key="1">
    <citation type="journal article" date="2019" name="Nat. Commun.">
        <title>The genome of broomcorn millet.</title>
        <authorList>
            <person name="Zou C."/>
            <person name="Miki D."/>
            <person name="Li D."/>
            <person name="Tang Q."/>
            <person name="Xiao L."/>
            <person name="Rajput S."/>
            <person name="Deng P."/>
            <person name="Jia W."/>
            <person name="Huang R."/>
            <person name="Zhang M."/>
            <person name="Sun Y."/>
            <person name="Hu J."/>
            <person name="Fu X."/>
            <person name="Schnable P.S."/>
            <person name="Li F."/>
            <person name="Zhang H."/>
            <person name="Feng B."/>
            <person name="Zhu X."/>
            <person name="Liu R."/>
            <person name="Schnable J.C."/>
            <person name="Zhu J.-K."/>
            <person name="Zhang H."/>
        </authorList>
    </citation>
    <scope>NUCLEOTIDE SEQUENCE [LARGE SCALE GENOMIC DNA]</scope>
</reference>
<keyword evidence="4" id="KW-1185">Reference proteome</keyword>
<keyword evidence="2" id="KW-0812">Transmembrane</keyword>
<dbReference type="Proteomes" id="UP000275267">
    <property type="component" value="Unassembled WGS sequence"/>
</dbReference>
<evidence type="ECO:0000256" key="1">
    <source>
        <dbReference type="SAM" id="MobiDB-lite"/>
    </source>
</evidence>
<proteinExistence type="predicted"/>
<name>A0A3L6QYZ9_PANMI</name>
<accession>A0A3L6QYZ9</accession>
<gene>
    <name evidence="3" type="ORF">C2845_PM08G20790</name>
</gene>
<evidence type="ECO:0000313" key="4">
    <source>
        <dbReference type="Proteomes" id="UP000275267"/>
    </source>
</evidence>
<feature type="region of interest" description="Disordered" evidence="1">
    <location>
        <begin position="98"/>
        <end position="118"/>
    </location>
</feature>
<evidence type="ECO:0000256" key="2">
    <source>
        <dbReference type="SAM" id="Phobius"/>
    </source>
</evidence>